<comment type="similarity">
    <text evidence="1">Belongs to the NAD(P)H dehydrogenase (quinone) family.</text>
</comment>
<evidence type="ECO:0000259" key="3">
    <source>
        <dbReference type="Pfam" id="PF02525"/>
    </source>
</evidence>
<dbReference type="AlphaFoldDB" id="A0A0R2JS96"/>
<feature type="domain" description="Flavodoxin-like fold" evidence="3">
    <location>
        <begin position="1"/>
        <end position="182"/>
    </location>
</feature>
<keyword evidence="5" id="KW-1185">Reference proteome</keyword>
<proteinExistence type="inferred from homology"/>
<dbReference type="Pfam" id="PF02525">
    <property type="entry name" value="Flavodoxin_2"/>
    <property type="match status" value="1"/>
</dbReference>
<dbReference type="GO" id="GO:0003955">
    <property type="term" value="F:NAD(P)H dehydrogenase (quinone) activity"/>
    <property type="evidence" value="ECO:0007669"/>
    <property type="project" value="TreeGrafter"/>
</dbReference>
<evidence type="ECO:0000313" key="4">
    <source>
        <dbReference type="EMBL" id="KRN76989.1"/>
    </source>
</evidence>
<accession>A0A0R2JS96</accession>
<dbReference type="Gene3D" id="3.40.50.360">
    <property type="match status" value="1"/>
</dbReference>
<organism evidence="4 5">
    <name type="scientific">Weissella minor</name>
    <dbReference type="NCBI Taxonomy" id="1620"/>
    <lineage>
        <taxon>Bacteria</taxon>
        <taxon>Bacillati</taxon>
        <taxon>Bacillota</taxon>
        <taxon>Bacilli</taxon>
        <taxon>Lactobacillales</taxon>
        <taxon>Lactobacillaceae</taxon>
        <taxon>Weissella</taxon>
    </lineage>
</organism>
<dbReference type="OrthoDB" id="9798454at2"/>
<dbReference type="InterPro" id="IPR003680">
    <property type="entry name" value="Flavodoxin_fold"/>
</dbReference>
<dbReference type="RefSeq" id="WP_057787863.1">
    <property type="nucleotide sequence ID" value="NZ_JQCD01000024.1"/>
</dbReference>
<gene>
    <name evidence="4" type="ORF">IV67_GL000502</name>
</gene>
<dbReference type="PATRIC" id="fig|1620.3.peg.508"/>
<keyword evidence="2" id="KW-0560">Oxidoreductase</keyword>
<dbReference type="EMBL" id="JQCD01000024">
    <property type="protein sequence ID" value="KRN76989.1"/>
    <property type="molecule type" value="Genomic_DNA"/>
</dbReference>
<name>A0A0R2JS96_9LACO</name>
<evidence type="ECO:0000313" key="5">
    <source>
        <dbReference type="Proteomes" id="UP000051673"/>
    </source>
</evidence>
<evidence type="ECO:0000256" key="1">
    <source>
        <dbReference type="ARBA" id="ARBA00006252"/>
    </source>
</evidence>
<comment type="caution">
    <text evidence="4">The sequence shown here is derived from an EMBL/GenBank/DDBJ whole genome shotgun (WGS) entry which is preliminary data.</text>
</comment>
<sequence length="199" mass="22941">MKTTIIFDHPYGQAAGFNEEHNRAFTAAILVHLKEKLIARGDTVDIIDLHADQFDPIMHKNDLINWRTQPFVDEQSQNYLERIQASDELIMLFPIWWEVMPAMTKGFLDKVLAKGQVKIDTPSGQRQLLPTQLKVRILTTIGTPNPIYKLKYRNPVGNMLKKGVFNKMGIKDCKVMNFNAEDISETKRLNILKNIDKYV</sequence>
<dbReference type="InterPro" id="IPR051545">
    <property type="entry name" value="NAD(P)H_dehydrogenase_qn"/>
</dbReference>
<dbReference type="SUPFAM" id="SSF52218">
    <property type="entry name" value="Flavoproteins"/>
    <property type="match status" value="1"/>
</dbReference>
<dbReference type="Proteomes" id="UP000051673">
    <property type="component" value="Unassembled WGS sequence"/>
</dbReference>
<dbReference type="STRING" id="1620.IV67_GL000502"/>
<evidence type="ECO:0000256" key="2">
    <source>
        <dbReference type="ARBA" id="ARBA00023002"/>
    </source>
</evidence>
<protein>
    <submittedName>
        <fullName evidence="4">NADPH-quinone reductase (Modulator of drug activity B)</fullName>
    </submittedName>
</protein>
<dbReference type="PANTHER" id="PTHR10204">
    <property type="entry name" value="NAD P H OXIDOREDUCTASE-RELATED"/>
    <property type="match status" value="1"/>
</dbReference>
<reference evidence="4 5" key="1">
    <citation type="journal article" date="2015" name="Genome Announc.">
        <title>Expanding the biotechnology potential of lactobacilli through comparative genomics of 213 strains and associated genera.</title>
        <authorList>
            <person name="Sun Z."/>
            <person name="Harris H.M."/>
            <person name="McCann A."/>
            <person name="Guo C."/>
            <person name="Argimon S."/>
            <person name="Zhang W."/>
            <person name="Yang X."/>
            <person name="Jeffery I.B."/>
            <person name="Cooney J.C."/>
            <person name="Kagawa T.F."/>
            <person name="Liu W."/>
            <person name="Song Y."/>
            <person name="Salvetti E."/>
            <person name="Wrobel A."/>
            <person name="Rasinkangas P."/>
            <person name="Parkhill J."/>
            <person name="Rea M.C."/>
            <person name="O'Sullivan O."/>
            <person name="Ritari J."/>
            <person name="Douillard F.P."/>
            <person name="Paul Ross R."/>
            <person name="Yang R."/>
            <person name="Briner A.E."/>
            <person name="Felis G.E."/>
            <person name="de Vos W.M."/>
            <person name="Barrangou R."/>
            <person name="Klaenhammer T.R."/>
            <person name="Caufield P.W."/>
            <person name="Cui Y."/>
            <person name="Zhang H."/>
            <person name="O'Toole P.W."/>
        </authorList>
    </citation>
    <scope>NUCLEOTIDE SEQUENCE [LARGE SCALE GENOMIC DNA]</scope>
    <source>
        <strain evidence="4 5">DSM 20014</strain>
    </source>
</reference>
<dbReference type="GO" id="GO:0005829">
    <property type="term" value="C:cytosol"/>
    <property type="evidence" value="ECO:0007669"/>
    <property type="project" value="TreeGrafter"/>
</dbReference>
<dbReference type="PANTHER" id="PTHR10204:SF34">
    <property type="entry name" value="NAD(P)H DEHYDROGENASE [QUINONE] 1 ISOFORM 1"/>
    <property type="match status" value="1"/>
</dbReference>
<dbReference type="InterPro" id="IPR029039">
    <property type="entry name" value="Flavoprotein-like_sf"/>
</dbReference>